<feature type="domain" description="Glutamine synthetase C-terminal" evidence="1">
    <location>
        <begin position="26"/>
        <end position="116"/>
    </location>
</feature>
<reference evidence="2 3" key="1">
    <citation type="submission" date="2019-03" db="EMBL/GenBank/DDBJ databases">
        <title>Single cell metagenomics reveals metabolic interactions within the superorganism composed of flagellate Streblomastix strix and complex community of Bacteroidetes bacteria on its surface.</title>
        <authorList>
            <person name="Treitli S.C."/>
            <person name="Kolisko M."/>
            <person name="Husnik F."/>
            <person name="Keeling P."/>
            <person name="Hampl V."/>
        </authorList>
    </citation>
    <scope>NUCLEOTIDE SEQUENCE [LARGE SCALE GENOMIC DNA]</scope>
    <source>
        <strain evidence="2">ST1C</strain>
    </source>
</reference>
<protein>
    <recommendedName>
        <fullName evidence="1">Glutamine synthetase C-terminal domain-containing protein</fullName>
    </recommendedName>
</protein>
<dbReference type="EMBL" id="SNRW01006683">
    <property type="protein sequence ID" value="KAA6382620.1"/>
    <property type="molecule type" value="Genomic_DNA"/>
</dbReference>
<dbReference type="PANTHER" id="PTHR42974:SF1">
    <property type="entry name" value="TYPE-3 GLUTAMINE SYNTHETASE"/>
    <property type="match status" value="1"/>
</dbReference>
<dbReference type="AlphaFoldDB" id="A0A5J4VJE5"/>
<evidence type="ECO:0000313" key="2">
    <source>
        <dbReference type="EMBL" id="KAA6382620.1"/>
    </source>
</evidence>
<gene>
    <name evidence="2" type="ORF">EZS28_021856</name>
</gene>
<dbReference type="InterPro" id="IPR040577">
    <property type="entry name" value="Gln-synt_C"/>
</dbReference>
<comment type="caution">
    <text evidence="2">The sequence shown here is derived from an EMBL/GenBank/DDBJ whole genome shotgun (WGS) entry which is preliminary data.</text>
</comment>
<dbReference type="Gene3D" id="1.20.120.1560">
    <property type="match status" value="1"/>
</dbReference>
<dbReference type="Pfam" id="PF18318">
    <property type="entry name" value="Gln-synt_C-ter"/>
    <property type="match status" value="1"/>
</dbReference>
<evidence type="ECO:0000259" key="1">
    <source>
        <dbReference type="Pfam" id="PF18318"/>
    </source>
</evidence>
<accession>A0A5J4VJE5</accession>
<dbReference type="Proteomes" id="UP000324800">
    <property type="component" value="Unassembled WGS sequence"/>
</dbReference>
<dbReference type="PANTHER" id="PTHR42974">
    <property type="entry name" value="GLUTAMINE SYNTHETASE"/>
    <property type="match status" value="1"/>
</dbReference>
<evidence type="ECO:0000313" key="3">
    <source>
        <dbReference type="Proteomes" id="UP000324800"/>
    </source>
</evidence>
<proteinExistence type="predicted"/>
<sequence length="121" mass="13481">MAGRMHSIVSQNTFLNIAISESFDIKEWHQEAKSRGIANITNTIDELEAIIADKNVQLFEKLNVMNKTICQSKYEVKLGSYAKTISIESAILIHIVKLEVIPADNSQLGKFAQFITQLGTA</sequence>
<organism evidence="2 3">
    <name type="scientific">Streblomastix strix</name>
    <dbReference type="NCBI Taxonomy" id="222440"/>
    <lineage>
        <taxon>Eukaryota</taxon>
        <taxon>Metamonada</taxon>
        <taxon>Preaxostyla</taxon>
        <taxon>Oxymonadida</taxon>
        <taxon>Streblomastigidae</taxon>
        <taxon>Streblomastix</taxon>
    </lineage>
</organism>
<dbReference type="InterPro" id="IPR052725">
    <property type="entry name" value="GS_Type-3"/>
</dbReference>
<name>A0A5J4VJE5_9EUKA</name>